<keyword evidence="2" id="KW-1185">Reference proteome</keyword>
<organism evidence="1 2">
    <name type="scientific">Clostridium felsineum</name>
    <dbReference type="NCBI Taxonomy" id="36839"/>
    <lineage>
        <taxon>Bacteria</taxon>
        <taxon>Bacillati</taxon>
        <taxon>Bacillota</taxon>
        <taxon>Clostridia</taxon>
        <taxon>Eubacteriales</taxon>
        <taxon>Clostridiaceae</taxon>
        <taxon>Clostridium</taxon>
    </lineage>
</organism>
<dbReference type="STRING" id="84029.CROST_02640"/>
<dbReference type="EMBL" id="CP096983">
    <property type="protein sequence ID" value="URZ10710.1"/>
    <property type="molecule type" value="Genomic_DNA"/>
</dbReference>
<accession>A0A1S8MFR6</accession>
<evidence type="ECO:0000313" key="2">
    <source>
        <dbReference type="Proteomes" id="UP000190951"/>
    </source>
</evidence>
<name>A0A1S8MFR6_9CLOT</name>
<dbReference type="RefSeq" id="WP_077832460.1">
    <property type="nucleotide sequence ID" value="NZ_CP096983.1"/>
</dbReference>
<sequence>MENIQLVTWSGIVGALVGVIIVMLIIFPMLKRKGIKVEDLLSQTKKVVDSSGDILNVVKTLMPNNNVVNILQIVEKWAEIAVGDAEQLYHAGEIDKCDREAVAKSVVLNVLKELNIDVDDSKKQLIDAAIKNAVNELGHSNSAAIEGPK</sequence>
<evidence type="ECO:0000313" key="1">
    <source>
        <dbReference type="EMBL" id="URZ10710.1"/>
    </source>
</evidence>
<reference evidence="1 2" key="1">
    <citation type="submission" date="2022-04" db="EMBL/GenBank/DDBJ databases">
        <title>Genome sequence of C. roseum typestrain.</title>
        <authorList>
            <person name="Poehlein A."/>
            <person name="Schoch T."/>
            <person name="Duerre P."/>
            <person name="Daniel R."/>
        </authorList>
    </citation>
    <scope>NUCLEOTIDE SEQUENCE [LARGE SCALE GENOMIC DNA]</scope>
    <source>
        <strain evidence="1 2">DSM 7320</strain>
    </source>
</reference>
<proteinExistence type="predicted"/>
<gene>
    <name evidence="1" type="ORF">CROST_014200</name>
</gene>
<dbReference type="KEGG" id="crw:CROST_014200"/>
<dbReference type="Proteomes" id="UP000190951">
    <property type="component" value="Chromosome"/>
</dbReference>
<dbReference type="AlphaFoldDB" id="A0A1S8MFR6"/>
<protein>
    <submittedName>
        <fullName evidence="1">Uncharacterized protein</fullName>
    </submittedName>
</protein>